<evidence type="ECO:0000259" key="4">
    <source>
        <dbReference type="Pfam" id="PF22624"/>
    </source>
</evidence>
<dbReference type="Pfam" id="PF22624">
    <property type="entry name" value="AASDHPPT_N"/>
    <property type="match status" value="1"/>
</dbReference>
<dbReference type="GO" id="GO:0000287">
    <property type="term" value="F:magnesium ion binding"/>
    <property type="evidence" value="ECO:0007669"/>
    <property type="project" value="InterPro"/>
</dbReference>
<sequence>MEITVYLLDTNASFYKNNPRNAKYSELFKYFCIKQHTGCHFDDIQIEKGEYGKPILQNPSDLFFNISHTEGYSVCVVSEDNIGIDIEKIEMIDFDIAKKYFASAEYQYIMKGKHNNNQLNRFFEVWTMKECYLKLLGTGIYKELDSFSITPEQNHYSIVDSTAKMNRSFSCFHDIIFGKYALSVIMEASNNDNLIVELTDITNTFNTQCIL</sequence>
<evidence type="ECO:0000259" key="3">
    <source>
        <dbReference type="Pfam" id="PF01648"/>
    </source>
</evidence>
<comment type="caution">
    <text evidence="5">The sequence shown here is derived from an EMBL/GenBank/DDBJ whole genome shotgun (WGS) entry which is preliminary data.</text>
</comment>
<evidence type="ECO:0000313" key="6">
    <source>
        <dbReference type="Proteomes" id="UP000241960"/>
    </source>
</evidence>
<dbReference type="GO" id="GO:0008897">
    <property type="term" value="F:holo-[acyl-carrier-protein] synthase activity"/>
    <property type="evidence" value="ECO:0007669"/>
    <property type="project" value="InterPro"/>
</dbReference>
<dbReference type="GO" id="GO:0019878">
    <property type="term" value="P:lysine biosynthetic process via aminoadipic acid"/>
    <property type="evidence" value="ECO:0007669"/>
    <property type="project" value="TreeGrafter"/>
</dbReference>
<evidence type="ECO:0000256" key="1">
    <source>
        <dbReference type="ARBA" id="ARBA00010990"/>
    </source>
</evidence>
<dbReference type="InterPro" id="IPR055066">
    <property type="entry name" value="AASDHPPT_N"/>
</dbReference>
<dbReference type="InterPro" id="IPR050559">
    <property type="entry name" value="P-Pant_transferase_sf"/>
</dbReference>
<evidence type="ECO:0000256" key="2">
    <source>
        <dbReference type="ARBA" id="ARBA00022679"/>
    </source>
</evidence>
<evidence type="ECO:0000313" key="5">
    <source>
        <dbReference type="EMBL" id="PTI76375.1"/>
    </source>
</evidence>
<name>A0A9Q6HPW5_9STAP</name>
<dbReference type="EMBL" id="PZFQ01000011">
    <property type="protein sequence ID" value="PTI76375.1"/>
    <property type="molecule type" value="Genomic_DNA"/>
</dbReference>
<dbReference type="Pfam" id="PF01648">
    <property type="entry name" value="ACPS"/>
    <property type="match status" value="1"/>
</dbReference>
<protein>
    <recommendedName>
        <fullName evidence="7">4'-phosphopantetheinyl transferase</fullName>
    </recommendedName>
</protein>
<dbReference type="InterPro" id="IPR008278">
    <property type="entry name" value="4-PPantetheinyl_Trfase_dom"/>
</dbReference>
<gene>
    <name evidence="5" type="ORF">BU058_04785</name>
</gene>
<feature type="domain" description="4'-phosphopantetheinyl transferase N-terminal" evidence="4">
    <location>
        <begin position="15"/>
        <end position="76"/>
    </location>
</feature>
<dbReference type="GO" id="GO:0005829">
    <property type="term" value="C:cytosol"/>
    <property type="evidence" value="ECO:0007669"/>
    <property type="project" value="TreeGrafter"/>
</dbReference>
<reference evidence="5 6" key="1">
    <citation type="journal article" date="2016" name="Front. Microbiol.">
        <title>Comprehensive Phylogenetic Analysis of Bovine Non-aureus Staphylococci Species Based on Whole-Genome Sequencing.</title>
        <authorList>
            <person name="Naushad S."/>
            <person name="Barkema H.W."/>
            <person name="Luby C."/>
            <person name="Condas L.A."/>
            <person name="Nobrega D.B."/>
            <person name="Carson D.A."/>
            <person name="De Buck J."/>
        </authorList>
    </citation>
    <scope>NUCLEOTIDE SEQUENCE [LARGE SCALE GENOMIC DNA]</scope>
    <source>
        <strain evidence="5 6">SNUC 1231</strain>
    </source>
</reference>
<proteinExistence type="inferred from homology"/>
<keyword evidence="2" id="KW-0808">Transferase</keyword>
<dbReference type="AlphaFoldDB" id="A0A9Q6HPW5"/>
<comment type="similarity">
    <text evidence="1">Belongs to the P-Pant transferase superfamily. Gsp/Sfp/HetI/AcpT family.</text>
</comment>
<dbReference type="SUPFAM" id="SSF56214">
    <property type="entry name" value="4'-phosphopantetheinyl transferase"/>
    <property type="match status" value="2"/>
</dbReference>
<accession>A0A9Q6HPW5</accession>
<organism evidence="5 6">
    <name type="scientific">Staphylococcus succinus</name>
    <dbReference type="NCBI Taxonomy" id="61015"/>
    <lineage>
        <taxon>Bacteria</taxon>
        <taxon>Bacillati</taxon>
        <taxon>Bacillota</taxon>
        <taxon>Bacilli</taxon>
        <taxon>Bacillales</taxon>
        <taxon>Staphylococcaceae</taxon>
        <taxon>Staphylococcus</taxon>
    </lineage>
</organism>
<dbReference type="InterPro" id="IPR037143">
    <property type="entry name" value="4-PPantetheinyl_Trfase_dom_sf"/>
</dbReference>
<dbReference type="RefSeq" id="WP_073505105.1">
    <property type="nucleotide sequence ID" value="NZ_CP018199.1"/>
</dbReference>
<feature type="domain" description="4'-phosphopantetheinyl transferase" evidence="3">
    <location>
        <begin position="82"/>
        <end position="184"/>
    </location>
</feature>
<dbReference type="Gene3D" id="3.90.470.20">
    <property type="entry name" value="4'-phosphopantetheinyl transferase domain"/>
    <property type="match status" value="1"/>
</dbReference>
<dbReference type="PANTHER" id="PTHR12215:SF10">
    <property type="entry name" value="L-AMINOADIPATE-SEMIALDEHYDE DEHYDROGENASE-PHOSPHOPANTETHEINYL TRANSFERASE"/>
    <property type="match status" value="1"/>
</dbReference>
<dbReference type="PANTHER" id="PTHR12215">
    <property type="entry name" value="PHOSPHOPANTETHEINE TRANSFERASE"/>
    <property type="match status" value="1"/>
</dbReference>
<evidence type="ECO:0008006" key="7">
    <source>
        <dbReference type="Google" id="ProtNLM"/>
    </source>
</evidence>
<dbReference type="Proteomes" id="UP000241960">
    <property type="component" value="Unassembled WGS sequence"/>
</dbReference>